<dbReference type="RefSeq" id="WP_071319139.1">
    <property type="nucleotide sequence ID" value="NZ_CP063356.2"/>
</dbReference>
<name>A0A1S2KXX2_9BACI</name>
<dbReference type="EMBL" id="CP063356">
    <property type="protein sequence ID" value="QOY35039.1"/>
    <property type="molecule type" value="Genomic_DNA"/>
</dbReference>
<evidence type="ECO:0000313" key="3">
    <source>
        <dbReference type="Proteomes" id="UP000180175"/>
    </source>
</evidence>
<accession>A0A1S2KXX2</accession>
<evidence type="ECO:0000313" key="2">
    <source>
        <dbReference type="EMBL" id="QOY35039.1"/>
    </source>
</evidence>
<dbReference type="AlphaFoldDB" id="A0A1S2KXX2"/>
<dbReference type="EMBL" id="LQXD01000196">
    <property type="protein sequence ID" value="OIJ05029.1"/>
    <property type="molecule type" value="Genomic_DNA"/>
</dbReference>
<reference evidence="2" key="4">
    <citation type="submission" date="2020-10" db="EMBL/GenBank/DDBJ databases">
        <authorList>
            <person name="Bassil N.M."/>
            <person name="Lloyd J.R."/>
        </authorList>
    </citation>
    <scope>NUCLEOTIDE SEQUENCE</scope>
    <source>
        <strain evidence="2">NB2006</strain>
    </source>
</reference>
<reference evidence="2 3" key="3">
    <citation type="journal article" date="2019" name="Int. J. Syst. Evol. Microbiol.">
        <title>Anaerobacillus isosaccharinicus sp. nov., an alkaliphilic bacterium which degrades isosaccharinic acid.</title>
        <authorList>
            <person name="Bassil N.M."/>
            <person name="Lloyd J.R."/>
        </authorList>
    </citation>
    <scope>NUCLEOTIDE SEQUENCE [LARGE SCALE GENOMIC DNA]</scope>
    <source>
        <strain evidence="2 3">NB2006</strain>
    </source>
</reference>
<sequence>MNYIEQHRDGKDANQVLLVSEKIWEDSKKHPEEMIQYKRLRNYLRHERGTKTAFIVLFWEDILELLEDREEVEPAFHCLKTMLEKL</sequence>
<proteinExistence type="predicted"/>
<keyword evidence="3" id="KW-1185">Reference proteome</keyword>
<reference evidence="1 3" key="1">
    <citation type="submission" date="2016-10" db="EMBL/GenBank/DDBJ databases">
        <title>Draft genome sequences of four alkaliphilic bacteria belonging to the Anaerobacillus genus.</title>
        <authorList>
            <person name="Bassil N.M."/>
            <person name="Lloyd J.R."/>
        </authorList>
    </citation>
    <scope>NUCLEOTIDE SEQUENCE [LARGE SCALE GENOMIC DNA]</scope>
    <source>
        <strain evidence="1 3">NB2006</strain>
    </source>
</reference>
<organism evidence="1 3">
    <name type="scientific">Anaerobacillus isosaccharinicus</name>
    <dbReference type="NCBI Taxonomy" id="1532552"/>
    <lineage>
        <taxon>Bacteria</taxon>
        <taxon>Bacillati</taxon>
        <taxon>Bacillota</taxon>
        <taxon>Bacilli</taxon>
        <taxon>Bacillales</taxon>
        <taxon>Bacillaceae</taxon>
        <taxon>Anaerobacillus</taxon>
    </lineage>
</organism>
<dbReference type="KEGG" id="aia:AWH56_020360"/>
<gene>
    <name evidence="2" type="ORF">AWH56_020360</name>
    <name evidence="1" type="ORF">AWH56_22365</name>
</gene>
<protein>
    <submittedName>
        <fullName evidence="1">Uncharacterized protein</fullName>
    </submittedName>
</protein>
<dbReference type="Proteomes" id="UP000180175">
    <property type="component" value="Chromosome"/>
</dbReference>
<reference evidence="2 3" key="2">
    <citation type="journal article" date="2017" name="Genome Announc.">
        <title>Draft Genome Sequences of Four Alkaliphilic Bacteria Belonging to the Anaerobacillus Genus.</title>
        <authorList>
            <person name="Bassil N.M."/>
            <person name="Lloyd J.R."/>
        </authorList>
    </citation>
    <scope>NUCLEOTIDE SEQUENCE [LARGE SCALE GENOMIC DNA]</scope>
    <source>
        <strain evidence="2 3">NB2006</strain>
    </source>
</reference>
<evidence type="ECO:0000313" key="1">
    <source>
        <dbReference type="EMBL" id="OIJ05029.1"/>
    </source>
</evidence>